<protein>
    <submittedName>
        <fullName evidence="3">DNA-binding response regulator</fullName>
    </submittedName>
</protein>
<dbReference type="SUPFAM" id="SSF52172">
    <property type="entry name" value="CheY-like"/>
    <property type="match status" value="1"/>
</dbReference>
<dbReference type="InterPro" id="IPR001789">
    <property type="entry name" value="Sig_transdc_resp-reg_receiver"/>
</dbReference>
<evidence type="ECO:0000259" key="2">
    <source>
        <dbReference type="PROSITE" id="PS50110"/>
    </source>
</evidence>
<organism evidence="3 4">
    <name type="scientific">Flavobacterium okayamense</name>
    <dbReference type="NCBI Taxonomy" id="2830782"/>
    <lineage>
        <taxon>Bacteria</taxon>
        <taxon>Pseudomonadati</taxon>
        <taxon>Bacteroidota</taxon>
        <taxon>Flavobacteriia</taxon>
        <taxon>Flavobacteriales</taxon>
        <taxon>Flavobacteriaceae</taxon>
        <taxon>Flavobacterium</taxon>
    </lineage>
</organism>
<gene>
    <name evidence="3" type="primary">elmR</name>
    <name evidence="3" type="ORF">KK2020170_04470</name>
</gene>
<keyword evidence="1" id="KW-0597">Phosphoprotein</keyword>
<dbReference type="Proteomes" id="UP000825258">
    <property type="component" value="Chromosome"/>
</dbReference>
<feature type="modified residue" description="4-aspartylphosphate" evidence="1">
    <location>
        <position position="64"/>
    </location>
</feature>
<keyword evidence="3" id="KW-0238">DNA-binding</keyword>
<evidence type="ECO:0000313" key="4">
    <source>
        <dbReference type="Proteomes" id="UP000825258"/>
    </source>
</evidence>
<reference evidence="3 4" key="1">
    <citation type="submission" date="2021-06" db="EMBL/GenBank/DDBJ databases">
        <title>Whole genome sequences of Flavobacterium sp. KK2020170 and assembly.</title>
        <authorList>
            <person name="Kitahara K."/>
            <person name="Miyoshi S."/>
            <person name="Uesaka K."/>
        </authorList>
    </citation>
    <scope>NUCLEOTIDE SEQUENCE [LARGE SCALE GENOMIC DNA]</scope>
    <source>
        <strain evidence="3 4">KK2020170</strain>
    </source>
</reference>
<dbReference type="RefSeq" id="WP_221259192.1">
    <property type="nucleotide sequence ID" value="NZ_AP024749.1"/>
</dbReference>
<evidence type="ECO:0000313" key="3">
    <source>
        <dbReference type="EMBL" id="BCY27579.1"/>
    </source>
</evidence>
<dbReference type="EMBL" id="AP024749">
    <property type="protein sequence ID" value="BCY27579.1"/>
    <property type="molecule type" value="Genomic_DNA"/>
</dbReference>
<accession>A0ABM7S9J1</accession>
<keyword evidence="4" id="KW-1185">Reference proteome</keyword>
<feature type="domain" description="Response regulatory" evidence="2">
    <location>
        <begin position="6"/>
        <end position="136"/>
    </location>
</feature>
<dbReference type="PROSITE" id="PS50110">
    <property type="entry name" value="RESPONSE_REGULATORY"/>
    <property type="match status" value="1"/>
</dbReference>
<sequence>MSTKLRILIVDDHPFIIDAYINLISCSLENYELEFLRSSNTKEAYNLIKVNYNENNKIDFAIFDISMPEYIEMSIYDGLDLALDFKKKFTDAKIFMISMHAEGCIVNKLFKELKPDAIINKSDIDFESFSEIFSKVFNGEFFISETMLDALNQFNQTKFRFDDLDAEIIRLLERGIKTKDLPGFTGISLSAIEKRKKEIKFHLLEGENGNDKDLIDKARLLKLV</sequence>
<dbReference type="Pfam" id="PF00072">
    <property type="entry name" value="Response_reg"/>
    <property type="match status" value="1"/>
</dbReference>
<proteinExistence type="predicted"/>
<dbReference type="InterPro" id="IPR011006">
    <property type="entry name" value="CheY-like_superfamily"/>
</dbReference>
<name>A0ABM7S9J1_9FLAO</name>
<dbReference type="GO" id="GO:0003677">
    <property type="term" value="F:DNA binding"/>
    <property type="evidence" value="ECO:0007669"/>
    <property type="project" value="UniProtKB-KW"/>
</dbReference>
<dbReference type="Gene3D" id="3.40.50.2300">
    <property type="match status" value="1"/>
</dbReference>
<evidence type="ECO:0000256" key="1">
    <source>
        <dbReference type="PROSITE-ProRule" id="PRU00169"/>
    </source>
</evidence>